<evidence type="ECO:0000313" key="1">
    <source>
        <dbReference type="EMBL" id="EKC62434.1"/>
    </source>
</evidence>
<reference evidence="1" key="1">
    <citation type="journal article" date="2013" name="Environ. Microbiol.">
        <title>Microbiota from the distal guts of lean and obese adolescents exhibit partial functional redundancy besides clear differences in community structure.</title>
        <authorList>
            <person name="Ferrer M."/>
            <person name="Ruiz A."/>
            <person name="Lanza F."/>
            <person name="Haange S.B."/>
            <person name="Oberbach A."/>
            <person name="Till H."/>
            <person name="Bargiela R."/>
            <person name="Campoy C."/>
            <person name="Segura M.T."/>
            <person name="Richter M."/>
            <person name="von Bergen M."/>
            <person name="Seifert J."/>
            <person name="Suarez A."/>
        </authorList>
    </citation>
    <scope>NUCLEOTIDE SEQUENCE</scope>
</reference>
<comment type="caution">
    <text evidence="1">The sequence shown here is derived from an EMBL/GenBank/DDBJ whole genome shotgun (WGS) entry which is preliminary data.</text>
</comment>
<accession>K1T4C5</accession>
<dbReference type="InterPro" id="IPR011990">
    <property type="entry name" value="TPR-like_helical_dom_sf"/>
</dbReference>
<dbReference type="AlphaFoldDB" id="K1T4C5"/>
<organism evidence="1">
    <name type="scientific">human gut metagenome</name>
    <dbReference type="NCBI Taxonomy" id="408170"/>
    <lineage>
        <taxon>unclassified sequences</taxon>
        <taxon>metagenomes</taxon>
        <taxon>organismal metagenomes</taxon>
    </lineage>
</organism>
<name>K1T4C5_9ZZZZ</name>
<dbReference type="SUPFAM" id="SSF48452">
    <property type="entry name" value="TPR-like"/>
    <property type="match status" value="1"/>
</dbReference>
<dbReference type="Gene3D" id="1.25.40.10">
    <property type="entry name" value="Tetratricopeptide repeat domain"/>
    <property type="match status" value="1"/>
</dbReference>
<protein>
    <submittedName>
        <fullName evidence="1">TPR domain-containing protein</fullName>
    </submittedName>
</protein>
<feature type="non-terminal residue" evidence="1">
    <location>
        <position position="1"/>
    </location>
</feature>
<gene>
    <name evidence="1" type="ORF">OBE_07980</name>
</gene>
<dbReference type="Pfam" id="PF13432">
    <property type="entry name" value="TPR_16"/>
    <property type="match status" value="2"/>
</dbReference>
<sequence>SSPRVGEARTLLIAAYYNSRDYDAAYRAIRSMPTDDADIRAALQKITYFRGLEAYAAGDLAAARRYLEESAAVNVSPKYSALNSFWQGEIAFAEGDYPVAAAKYNAYLRRAPRDAREYAMAWYNLGYCAFDKEEMAQARSSFDKFLQVYTPRDRYRADAWNRLGDVDYAE</sequence>
<feature type="non-terminal residue" evidence="1">
    <location>
        <position position="170"/>
    </location>
</feature>
<dbReference type="EMBL" id="AJWZ01005489">
    <property type="protein sequence ID" value="EKC62434.1"/>
    <property type="molecule type" value="Genomic_DNA"/>
</dbReference>
<proteinExistence type="predicted"/>